<dbReference type="InterPro" id="IPR001680">
    <property type="entry name" value="WD40_rpt"/>
</dbReference>
<dbReference type="Gene3D" id="2.130.10.10">
    <property type="entry name" value="YVTN repeat-like/Quinoprotein amine dehydrogenase"/>
    <property type="match status" value="2"/>
</dbReference>
<dbReference type="HOGENOM" id="CLU_000288_57_36_1"/>
<gene>
    <name evidence="4" type="ORF">PHACADRAFT_102898</name>
</gene>
<dbReference type="GeneID" id="18907243"/>
<dbReference type="AlphaFoldDB" id="K5VXB8"/>
<evidence type="ECO:0000313" key="5">
    <source>
        <dbReference type="Proteomes" id="UP000008370"/>
    </source>
</evidence>
<dbReference type="Pfam" id="PF00400">
    <property type="entry name" value="WD40"/>
    <property type="match status" value="2"/>
</dbReference>
<dbReference type="InParanoid" id="K5VXB8"/>
<evidence type="ECO:0000256" key="2">
    <source>
        <dbReference type="ARBA" id="ARBA00022737"/>
    </source>
</evidence>
<dbReference type="PANTHER" id="PTHR19879:SF9">
    <property type="entry name" value="TRANSCRIPTION INITIATION FACTOR TFIID SUBUNIT 5"/>
    <property type="match status" value="1"/>
</dbReference>
<reference evidence="4 5" key="1">
    <citation type="journal article" date="2012" name="BMC Genomics">
        <title>Comparative genomics of the white-rot fungi, Phanerochaete carnosa and P. chrysosporium, to elucidate the genetic basis of the distinct wood types they colonize.</title>
        <authorList>
            <person name="Suzuki H."/>
            <person name="MacDonald J."/>
            <person name="Syed K."/>
            <person name="Salamov A."/>
            <person name="Hori C."/>
            <person name="Aerts A."/>
            <person name="Henrissat B."/>
            <person name="Wiebenga A."/>
            <person name="vanKuyk P.A."/>
            <person name="Barry K."/>
            <person name="Lindquist E."/>
            <person name="LaButti K."/>
            <person name="Lapidus A."/>
            <person name="Lucas S."/>
            <person name="Coutinho P."/>
            <person name="Gong Y."/>
            <person name="Samejima M."/>
            <person name="Mahadevan R."/>
            <person name="Abou-Zaid M."/>
            <person name="de Vries R.P."/>
            <person name="Igarashi K."/>
            <person name="Yadav J.S."/>
            <person name="Grigoriev I.V."/>
            <person name="Master E.R."/>
        </authorList>
    </citation>
    <scope>NUCLEOTIDE SEQUENCE [LARGE SCALE GENOMIC DNA]</scope>
    <source>
        <strain evidence="4 5">HHB-10118-sp</strain>
    </source>
</reference>
<keyword evidence="5" id="KW-1185">Reference proteome</keyword>
<evidence type="ECO:0000256" key="1">
    <source>
        <dbReference type="ARBA" id="ARBA00022574"/>
    </source>
</evidence>
<dbReference type="SMART" id="SM00320">
    <property type="entry name" value="WD40"/>
    <property type="match status" value="5"/>
</dbReference>
<dbReference type="EMBL" id="JH930477">
    <property type="protein sequence ID" value="EKM51450.1"/>
    <property type="molecule type" value="Genomic_DNA"/>
</dbReference>
<dbReference type="Proteomes" id="UP000008370">
    <property type="component" value="Unassembled WGS sequence"/>
</dbReference>
<evidence type="ECO:0000256" key="3">
    <source>
        <dbReference type="PROSITE-ProRule" id="PRU00221"/>
    </source>
</evidence>
<feature type="non-terminal residue" evidence="4">
    <location>
        <position position="1"/>
    </location>
</feature>
<dbReference type="PROSITE" id="PS00678">
    <property type="entry name" value="WD_REPEATS_1"/>
    <property type="match status" value="1"/>
</dbReference>
<keyword evidence="1 3" id="KW-0853">WD repeat</keyword>
<dbReference type="InterPro" id="IPR036322">
    <property type="entry name" value="WD40_repeat_dom_sf"/>
</dbReference>
<accession>K5VXB8</accession>
<proteinExistence type="predicted"/>
<dbReference type="InterPro" id="IPR015943">
    <property type="entry name" value="WD40/YVTN_repeat-like_dom_sf"/>
</dbReference>
<organism evidence="4 5">
    <name type="scientific">Phanerochaete carnosa (strain HHB-10118-sp)</name>
    <name type="common">White-rot fungus</name>
    <name type="synonym">Peniophora carnosa</name>
    <dbReference type="NCBI Taxonomy" id="650164"/>
    <lineage>
        <taxon>Eukaryota</taxon>
        <taxon>Fungi</taxon>
        <taxon>Dikarya</taxon>
        <taxon>Basidiomycota</taxon>
        <taxon>Agaricomycotina</taxon>
        <taxon>Agaricomycetes</taxon>
        <taxon>Polyporales</taxon>
        <taxon>Phanerochaetaceae</taxon>
        <taxon>Phanerochaete</taxon>
    </lineage>
</organism>
<evidence type="ECO:0000313" key="4">
    <source>
        <dbReference type="EMBL" id="EKM51450.1"/>
    </source>
</evidence>
<dbReference type="PANTHER" id="PTHR19879">
    <property type="entry name" value="TRANSCRIPTION INITIATION FACTOR TFIID"/>
    <property type="match status" value="1"/>
</dbReference>
<protein>
    <submittedName>
        <fullName evidence="4">Uncharacterized protein</fullName>
    </submittedName>
</protein>
<dbReference type="PROSITE" id="PS50294">
    <property type="entry name" value="WD_REPEATS_REGION"/>
    <property type="match status" value="1"/>
</dbReference>
<dbReference type="SUPFAM" id="SSF50978">
    <property type="entry name" value="WD40 repeat-like"/>
    <property type="match status" value="1"/>
</dbReference>
<sequence>LSTDGKLLAASFDSSASDIFVWRLPDGLLVQCLRNEHHGNAVVSLSFSPNGPAIVLLGSYFDETSIVWDVQHGCVLRHLIGRHSRVLNSTYSPNGALIATADTAGSVKIWDTSTGACLYTPDLDEHVYQVTFSPDSSRLCLPARFSCFLYDMQSYKHIATLRHSGHDPAGFSMSRQGDRIVTGAIYLRNSVTVWDAVTGQKLLTIDDERKPTSPVAFSPDGAEVLAVCQGDQMALAFDSRTGQPRHTFELSYVPHRVAYSPNGDYVVFADDRGSLEVYNAKSRTFVGKSEGFWDDAVLQEVVFLPDSQTILSHFSRTPGSHEPLRLCNIQDVVRLR</sequence>
<dbReference type="STRING" id="650164.K5VXB8"/>
<keyword evidence="2" id="KW-0677">Repeat</keyword>
<dbReference type="OrthoDB" id="194358at2759"/>
<dbReference type="RefSeq" id="XP_007400590.1">
    <property type="nucleotide sequence ID" value="XM_007400528.1"/>
</dbReference>
<dbReference type="PROSITE" id="PS50082">
    <property type="entry name" value="WD_REPEATS_2"/>
    <property type="match status" value="1"/>
</dbReference>
<feature type="repeat" description="WD" evidence="3">
    <location>
        <begin position="79"/>
        <end position="120"/>
    </location>
</feature>
<dbReference type="InterPro" id="IPR019775">
    <property type="entry name" value="WD40_repeat_CS"/>
</dbReference>
<dbReference type="KEGG" id="pco:PHACADRAFT_102898"/>
<name>K5VXB8_PHACS</name>